<dbReference type="InterPro" id="IPR011006">
    <property type="entry name" value="CheY-like_superfamily"/>
</dbReference>
<organism evidence="4 5">
    <name type="scientific">Dulcicalothrix desertica PCC 7102</name>
    <dbReference type="NCBI Taxonomy" id="232991"/>
    <lineage>
        <taxon>Bacteria</taxon>
        <taxon>Bacillati</taxon>
        <taxon>Cyanobacteriota</taxon>
        <taxon>Cyanophyceae</taxon>
        <taxon>Nostocales</taxon>
        <taxon>Calotrichaceae</taxon>
        <taxon>Dulcicalothrix</taxon>
    </lineage>
</organism>
<feature type="modified residue" description="4-aspartylphosphate" evidence="2">
    <location>
        <position position="55"/>
    </location>
</feature>
<feature type="domain" description="Response regulatory" evidence="3">
    <location>
        <begin position="5"/>
        <end position="124"/>
    </location>
</feature>
<keyword evidence="1 2" id="KW-0597">Phosphoprotein</keyword>
<evidence type="ECO:0000259" key="3">
    <source>
        <dbReference type="PROSITE" id="PS50110"/>
    </source>
</evidence>
<keyword evidence="5" id="KW-1185">Reference proteome</keyword>
<comment type="caution">
    <text evidence="4">The sequence shown here is derived from an EMBL/GenBank/DDBJ whole genome shotgun (WGS) entry which is preliminary data.</text>
</comment>
<reference evidence="4" key="2">
    <citation type="journal article" date="2019" name="Genome Biol. Evol.">
        <title>Day and night: Metabolic profiles and evolutionary relationships of six axenic non-marine cyanobacteria.</title>
        <authorList>
            <person name="Will S.E."/>
            <person name="Henke P."/>
            <person name="Boedeker C."/>
            <person name="Huang S."/>
            <person name="Brinkmann H."/>
            <person name="Rohde M."/>
            <person name="Jarek M."/>
            <person name="Friedl T."/>
            <person name="Seufert S."/>
            <person name="Schumacher M."/>
            <person name="Overmann J."/>
            <person name="Neumann-Schaal M."/>
            <person name="Petersen J."/>
        </authorList>
    </citation>
    <scope>NUCLEOTIDE SEQUENCE [LARGE SCALE GENOMIC DNA]</scope>
    <source>
        <strain evidence="4">PCC 7102</strain>
    </source>
</reference>
<dbReference type="Gene3D" id="3.40.50.2300">
    <property type="match status" value="1"/>
</dbReference>
<dbReference type="PANTHER" id="PTHR44591">
    <property type="entry name" value="STRESS RESPONSE REGULATOR PROTEIN 1"/>
    <property type="match status" value="1"/>
</dbReference>
<dbReference type="SMART" id="SM00448">
    <property type="entry name" value="REC"/>
    <property type="match status" value="1"/>
</dbReference>
<gene>
    <name evidence="4" type="ORF">DSM106972_065000</name>
</gene>
<accession>A0A433V702</accession>
<evidence type="ECO:0000256" key="1">
    <source>
        <dbReference type="ARBA" id="ARBA00022553"/>
    </source>
</evidence>
<evidence type="ECO:0000313" key="4">
    <source>
        <dbReference type="EMBL" id="RUT01877.1"/>
    </source>
</evidence>
<dbReference type="RefSeq" id="WP_127084678.1">
    <property type="nucleotide sequence ID" value="NZ_RSCL01000018.1"/>
</dbReference>
<dbReference type="PANTHER" id="PTHR44591:SF3">
    <property type="entry name" value="RESPONSE REGULATORY DOMAIN-CONTAINING PROTEIN"/>
    <property type="match status" value="1"/>
</dbReference>
<evidence type="ECO:0000313" key="5">
    <source>
        <dbReference type="Proteomes" id="UP000271624"/>
    </source>
</evidence>
<proteinExistence type="predicted"/>
<evidence type="ECO:0000256" key="2">
    <source>
        <dbReference type="PROSITE-ProRule" id="PRU00169"/>
    </source>
</evidence>
<dbReference type="OrthoDB" id="1901654at2"/>
<dbReference type="Pfam" id="PF00072">
    <property type="entry name" value="Response_reg"/>
    <property type="match status" value="1"/>
</dbReference>
<dbReference type="AlphaFoldDB" id="A0A433V702"/>
<dbReference type="Proteomes" id="UP000271624">
    <property type="component" value="Unassembled WGS sequence"/>
</dbReference>
<dbReference type="InterPro" id="IPR001789">
    <property type="entry name" value="Sig_transdc_resp-reg_receiver"/>
</dbReference>
<dbReference type="EMBL" id="RSCL01000018">
    <property type="protein sequence ID" value="RUT01877.1"/>
    <property type="molecule type" value="Genomic_DNA"/>
</dbReference>
<dbReference type="PROSITE" id="PS50110">
    <property type="entry name" value="RESPONSE_REGULATORY"/>
    <property type="match status" value="1"/>
</dbReference>
<dbReference type="InterPro" id="IPR050595">
    <property type="entry name" value="Bact_response_regulator"/>
</dbReference>
<name>A0A433V702_9CYAN</name>
<dbReference type="GO" id="GO:0000160">
    <property type="term" value="P:phosphorelay signal transduction system"/>
    <property type="evidence" value="ECO:0007669"/>
    <property type="project" value="InterPro"/>
</dbReference>
<dbReference type="SUPFAM" id="SSF52172">
    <property type="entry name" value="CheY-like"/>
    <property type="match status" value="1"/>
</dbReference>
<sequence length="128" mass="14265">MSKLTLLAVDDNADSLELLKMILDSSVNFNVLTATSASEAWQIVTQVQPDILITDIVMPVEDGFSLIKKIRRHVNEKISNISAIAVTALAETELAKYETSNGFNKLIFKPFDFDNLIENIYAIMPPYS</sequence>
<reference evidence="4" key="1">
    <citation type="submission" date="2018-12" db="EMBL/GenBank/DDBJ databases">
        <authorList>
            <person name="Will S."/>
            <person name="Neumann-Schaal M."/>
            <person name="Henke P."/>
        </authorList>
    </citation>
    <scope>NUCLEOTIDE SEQUENCE</scope>
    <source>
        <strain evidence="4">PCC 7102</strain>
    </source>
</reference>
<protein>
    <recommendedName>
        <fullName evidence="3">Response regulatory domain-containing protein</fullName>
    </recommendedName>
</protein>